<gene>
    <name evidence="10" type="ORF">BC936DRAFT_150176</name>
</gene>
<dbReference type="PANTHER" id="PTHR15175">
    <property type="entry name" value="NEUTROPHIL CYTOSOLIC FACTOR 2, NEUTROPHIL NADPH OXIDASE FACTOR 2"/>
    <property type="match status" value="1"/>
</dbReference>
<keyword evidence="4" id="KW-0963">Cytoplasm</keyword>
<dbReference type="Pfam" id="PF13181">
    <property type="entry name" value="TPR_8"/>
    <property type="match status" value="1"/>
</dbReference>
<dbReference type="PROSITE" id="PS50005">
    <property type="entry name" value="TPR"/>
    <property type="match status" value="1"/>
</dbReference>
<evidence type="ECO:0000256" key="7">
    <source>
        <dbReference type="PROSITE-ProRule" id="PRU00339"/>
    </source>
</evidence>
<dbReference type="OrthoDB" id="9450131at2759"/>
<evidence type="ECO:0000256" key="5">
    <source>
        <dbReference type="ARBA" id="ARBA00022737"/>
    </source>
</evidence>
<evidence type="ECO:0000256" key="6">
    <source>
        <dbReference type="ARBA" id="ARBA00022803"/>
    </source>
</evidence>
<feature type="compositionally biased region" description="Polar residues" evidence="8">
    <location>
        <begin position="220"/>
        <end position="238"/>
    </location>
</feature>
<comment type="similarity">
    <text evidence="2">Belongs to the NCF2/NOXA1 family.</text>
</comment>
<dbReference type="SUPFAM" id="SSF48452">
    <property type="entry name" value="TPR-like"/>
    <property type="match status" value="1"/>
</dbReference>
<dbReference type="GO" id="GO:0005737">
    <property type="term" value="C:cytoplasm"/>
    <property type="evidence" value="ECO:0007669"/>
    <property type="project" value="UniProtKB-SubCell"/>
</dbReference>
<evidence type="ECO:0000256" key="4">
    <source>
        <dbReference type="ARBA" id="ARBA00022490"/>
    </source>
</evidence>
<evidence type="ECO:0000256" key="1">
    <source>
        <dbReference type="ARBA" id="ARBA00004496"/>
    </source>
</evidence>
<dbReference type="AlphaFoldDB" id="A0A433DJI2"/>
<evidence type="ECO:0000259" key="9">
    <source>
        <dbReference type="PROSITE" id="PS51745"/>
    </source>
</evidence>
<dbReference type="EMBL" id="RBNI01000998">
    <property type="protein sequence ID" value="RUP51042.1"/>
    <property type="molecule type" value="Genomic_DNA"/>
</dbReference>
<dbReference type="SMART" id="SM00028">
    <property type="entry name" value="TPR"/>
    <property type="match status" value="3"/>
</dbReference>
<evidence type="ECO:0000256" key="2">
    <source>
        <dbReference type="ARBA" id="ARBA00008051"/>
    </source>
</evidence>
<name>A0A433DJI2_9FUNG</name>
<reference evidence="10 11" key="1">
    <citation type="journal article" date="2018" name="New Phytol.">
        <title>Phylogenomics of Endogonaceae and evolution of mycorrhizas within Mucoromycota.</title>
        <authorList>
            <person name="Chang Y."/>
            <person name="Desiro A."/>
            <person name="Na H."/>
            <person name="Sandor L."/>
            <person name="Lipzen A."/>
            <person name="Clum A."/>
            <person name="Barry K."/>
            <person name="Grigoriev I.V."/>
            <person name="Martin F.M."/>
            <person name="Stajich J.E."/>
            <person name="Smith M.E."/>
            <person name="Bonito G."/>
            <person name="Spatafora J.W."/>
        </authorList>
    </citation>
    <scope>NUCLEOTIDE SEQUENCE [LARGE SCALE GENOMIC DNA]</scope>
    <source>
        <strain evidence="10 11">GMNB39</strain>
    </source>
</reference>
<dbReference type="PANTHER" id="PTHR15175:SF0">
    <property type="entry name" value="SH3 DOMAIN-CONTAINING PROTEIN C23A1.17"/>
    <property type="match status" value="1"/>
</dbReference>
<dbReference type="Proteomes" id="UP000268093">
    <property type="component" value="Unassembled WGS sequence"/>
</dbReference>
<dbReference type="InterPro" id="IPR000270">
    <property type="entry name" value="PB1_dom"/>
</dbReference>
<comment type="caution">
    <text evidence="10">The sequence shown here is derived from an EMBL/GenBank/DDBJ whole genome shotgun (WGS) entry which is preliminary data.</text>
</comment>
<accession>A0A433DJI2</accession>
<evidence type="ECO:0000313" key="11">
    <source>
        <dbReference type="Proteomes" id="UP000268093"/>
    </source>
</evidence>
<feature type="compositionally biased region" description="Pro residues" evidence="8">
    <location>
        <begin position="491"/>
        <end position="500"/>
    </location>
</feature>
<sequence>MALKFELEQWNSGCIAFDHQDFSSALNVFLSLADNAKMHFNVGLVFATLDDNRAAIQSYTKAIKLDAYFAVAYFQRGVAQFMLGEYDAALADFDETYKKLRGNNIINYTQLGLNFRLYACEVLFNRGICHLYIGRIDAGLTDLYHAQKDKQTEEHDVIDQAGYSVFSIPPGVIYRPLESKLRNANAADYFASSKVMVPLEMGDQFAGGKNQRAPGGGLGRNNSVMLRTPGSQSQNIPQRRQMEQLPNGSPIHTIIPPKRMDSRERPNNTPPKNQGLYPSHGTPPRAQTPDGRAYTPDGRAYTPDGRLHNPDPRPYTSDPSYNQQGLSAPHPLRNQQSLSSTTNSGQNQLPPIPPKSTRRTSANNNNPQQQRRISDQPPPKGLAPTQGPIPSPSTSSGAIPPHSPLHPPYETDPADPFQRPRRSRDRDSLTREFQTSTTMPLHHHTPVSSSKSSHDTRRVDSGFESTHEERFSQTSRSSSGSGVGGRMPQRHSPPPLPPMPQRQEDWDRKQAPKTPRTPTVPQRQDSYDDDGAGGYYDDVEGMLDALKDISVTGEGGKSGKLKIKLRYGEDTRVLVVPSSIVFTELLQRVQEKFELSTPLRLGYRDDEETVLMIAHGDFQMAQAISRAKEKNAPASAFEKMELWCFD</sequence>
<dbReference type="InterPro" id="IPR051864">
    <property type="entry name" value="NCF2_NOXA1"/>
</dbReference>
<feature type="compositionally biased region" description="Polar residues" evidence="8">
    <location>
        <begin position="359"/>
        <end position="371"/>
    </location>
</feature>
<evidence type="ECO:0000256" key="3">
    <source>
        <dbReference type="ARBA" id="ARBA00022443"/>
    </source>
</evidence>
<feature type="compositionally biased region" description="Polar residues" evidence="8">
    <location>
        <begin position="333"/>
        <end position="349"/>
    </location>
</feature>
<keyword evidence="5" id="KW-0677">Repeat</keyword>
<dbReference type="SMART" id="SM00666">
    <property type="entry name" value="PB1"/>
    <property type="match status" value="1"/>
</dbReference>
<feature type="repeat" description="TPR" evidence="7">
    <location>
        <begin position="36"/>
        <end position="69"/>
    </location>
</feature>
<feature type="compositionally biased region" description="Basic and acidic residues" evidence="8">
    <location>
        <begin position="452"/>
        <end position="471"/>
    </location>
</feature>
<evidence type="ECO:0000313" key="10">
    <source>
        <dbReference type="EMBL" id="RUP51042.1"/>
    </source>
</evidence>
<protein>
    <recommendedName>
        <fullName evidence="9">PB1 domain-containing protein</fullName>
    </recommendedName>
</protein>
<keyword evidence="6 7" id="KW-0802">TPR repeat</keyword>
<evidence type="ECO:0000256" key="8">
    <source>
        <dbReference type="SAM" id="MobiDB-lite"/>
    </source>
</evidence>
<dbReference type="FunFam" id="1.25.40.10:FF:000017">
    <property type="entry name" value="NADPH oxidase regulator NoxR"/>
    <property type="match status" value="1"/>
</dbReference>
<dbReference type="InterPro" id="IPR053793">
    <property type="entry name" value="PB1-like"/>
</dbReference>
<feature type="domain" description="PB1" evidence="9">
    <location>
        <begin position="560"/>
        <end position="646"/>
    </location>
</feature>
<organism evidence="10 11">
    <name type="scientific">Jimgerdemannia flammicorona</name>
    <dbReference type="NCBI Taxonomy" id="994334"/>
    <lineage>
        <taxon>Eukaryota</taxon>
        <taxon>Fungi</taxon>
        <taxon>Fungi incertae sedis</taxon>
        <taxon>Mucoromycota</taxon>
        <taxon>Mucoromycotina</taxon>
        <taxon>Endogonomycetes</taxon>
        <taxon>Endogonales</taxon>
        <taxon>Endogonaceae</taxon>
        <taxon>Jimgerdemannia</taxon>
    </lineage>
</organism>
<feature type="region of interest" description="Disordered" evidence="8">
    <location>
        <begin position="206"/>
        <end position="535"/>
    </location>
</feature>
<dbReference type="SUPFAM" id="SSF54277">
    <property type="entry name" value="CAD &amp; PB1 domains"/>
    <property type="match status" value="1"/>
</dbReference>
<dbReference type="InterPro" id="IPR011990">
    <property type="entry name" value="TPR-like_helical_dom_sf"/>
</dbReference>
<keyword evidence="3" id="KW-0728">SH3 domain</keyword>
<dbReference type="Gene3D" id="3.10.20.90">
    <property type="entry name" value="Phosphatidylinositol 3-kinase Catalytic Subunit, Chain A, domain 1"/>
    <property type="match status" value="1"/>
</dbReference>
<feature type="compositionally biased region" description="Pro residues" evidence="8">
    <location>
        <begin position="376"/>
        <end position="391"/>
    </location>
</feature>
<feature type="compositionally biased region" description="Polar residues" evidence="8">
    <location>
        <begin position="317"/>
        <end position="326"/>
    </location>
</feature>
<dbReference type="InterPro" id="IPR019734">
    <property type="entry name" value="TPR_rpt"/>
</dbReference>
<dbReference type="PROSITE" id="PS51745">
    <property type="entry name" value="PB1"/>
    <property type="match status" value="1"/>
</dbReference>
<dbReference type="Pfam" id="PF00564">
    <property type="entry name" value="PB1"/>
    <property type="match status" value="1"/>
</dbReference>
<keyword evidence="11" id="KW-1185">Reference proteome</keyword>
<dbReference type="Gene3D" id="1.25.40.10">
    <property type="entry name" value="Tetratricopeptide repeat domain"/>
    <property type="match status" value="1"/>
</dbReference>
<comment type="subcellular location">
    <subcellularLocation>
        <location evidence="1">Cytoplasm</location>
    </subcellularLocation>
</comment>
<proteinExistence type="inferred from homology"/>